<name>A0ACC3MU79_9PEZI</name>
<dbReference type="Proteomes" id="UP001281147">
    <property type="component" value="Unassembled WGS sequence"/>
</dbReference>
<reference evidence="1" key="1">
    <citation type="submission" date="2023-07" db="EMBL/GenBank/DDBJ databases">
        <title>Black Yeasts Isolated from many extreme environments.</title>
        <authorList>
            <person name="Coleine C."/>
            <person name="Stajich J.E."/>
            <person name="Selbmann L."/>
        </authorList>
    </citation>
    <scope>NUCLEOTIDE SEQUENCE</scope>
    <source>
        <strain evidence="1">CCFEE 5714</strain>
    </source>
</reference>
<evidence type="ECO:0000313" key="1">
    <source>
        <dbReference type="EMBL" id="KAK3703876.1"/>
    </source>
</evidence>
<organism evidence="1 2">
    <name type="scientific">Vermiconidia calcicola</name>
    <dbReference type="NCBI Taxonomy" id="1690605"/>
    <lineage>
        <taxon>Eukaryota</taxon>
        <taxon>Fungi</taxon>
        <taxon>Dikarya</taxon>
        <taxon>Ascomycota</taxon>
        <taxon>Pezizomycotina</taxon>
        <taxon>Dothideomycetes</taxon>
        <taxon>Dothideomycetidae</taxon>
        <taxon>Mycosphaerellales</taxon>
        <taxon>Extremaceae</taxon>
        <taxon>Vermiconidia</taxon>
    </lineage>
</organism>
<protein>
    <submittedName>
        <fullName evidence="1">Uncharacterized protein</fullName>
    </submittedName>
</protein>
<accession>A0ACC3MU79</accession>
<gene>
    <name evidence="1" type="ORF">LTR37_014199</name>
</gene>
<dbReference type="EMBL" id="JAUTXU010000146">
    <property type="protein sequence ID" value="KAK3703876.1"/>
    <property type="molecule type" value="Genomic_DNA"/>
</dbReference>
<proteinExistence type="predicted"/>
<evidence type="ECO:0000313" key="2">
    <source>
        <dbReference type="Proteomes" id="UP001281147"/>
    </source>
</evidence>
<keyword evidence="2" id="KW-1185">Reference proteome</keyword>
<comment type="caution">
    <text evidence="1">The sequence shown here is derived from an EMBL/GenBank/DDBJ whole genome shotgun (WGS) entry which is preliminary data.</text>
</comment>
<sequence length="233" mass="27127">MPTPHLLRVGSRAVAVPEETWLQWYLEEHIRDMVHFRVSKTAAFYRSASEIFHSDAHMAEEDTDRMSFFALYQTKRKRCLESPEFKDHVRQETGLWQPGLRGRDVGEFAIGEFTLVEVLGSYEYNEQVAPHIIYVKLVGEEVTGKIQFEHVNAVSILHGYRRTLLYRPQDEQEQASSVVLIHEFETLDSSNLPFVKQEMETIEPTKDCPFQLRSFELLDSEGFDGRCKTPERL</sequence>